<protein>
    <recommendedName>
        <fullName evidence="4 6">Signal peptidase I</fullName>
        <ecNumber evidence="4 6">3.4.21.89</ecNumber>
    </recommendedName>
</protein>
<evidence type="ECO:0000256" key="6">
    <source>
        <dbReference type="RuleBase" id="RU362042"/>
    </source>
</evidence>
<evidence type="ECO:0000256" key="7">
    <source>
        <dbReference type="SAM" id="MobiDB-lite"/>
    </source>
</evidence>
<keyword evidence="6" id="KW-0645">Protease</keyword>
<comment type="subcellular location">
    <subcellularLocation>
        <location evidence="2">Cell membrane</location>
        <topology evidence="2">Single-pass type II membrane protein</topology>
    </subcellularLocation>
    <subcellularLocation>
        <location evidence="6">Membrane</location>
        <topology evidence="6">Single-pass type II membrane protein</topology>
    </subcellularLocation>
</comment>
<dbReference type="NCBIfam" id="TIGR02227">
    <property type="entry name" value="sigpep_I_bact"/>
    <property type="match status" value="1"/>
</dbReference>
<dbReference type="SUPFAM" id="SSF51306">
    <property type="entry name" value="LexA/Signal peptidase"/>
    <property type="match status" value="1"/>
</dbReference>
<comment type="caution">
    <text evidence="9">The sequence shown here is derived from an EMBL/GenBank/DDBJ whole genome shotgun (WGS) entry which is preliminary data.</text>
</comment>
<dbReference type="PRINTS" id="PR00727">
    <property type="entry name" value="LEADERPTASE"/>
</dbReference>
<dbReference type="PANTHER" id="PTHR43390">
    <property type="entry name" value="SIGNAL PEPTIDASE I"/>
    <property type="match status" value="1"/>
</dbReference>
<dbReference type="RefSeq" id="WP_031065501.1">
    <property type="nucleotide sequence ID" value="NZ_JBHSPX010000001.1"/>
</dbReference>
<keyword evidence="6" id="KW-1133">Transmembrane helix</keyword>
<sequence>MDTDAQPSTLPERDSSPAPDQGAEQGSRFGCFSWRRKRPASVSGEGPAAESGESREESREEAAARPLLRRGPVLLMLACLAFVGLLSAFVVQPFLIPSSSMENTLQVGDRVLVNKLAYRFGGEPRRGDAVVFDGTGSFVQEEPAGNPVTELLRGAGAAVGLVPPAETDYIKRVIGVGGDRVTCCDKRGRIKVNGEPVDELYLHPGDSPSDVPFDVVVPKGKLWVMGDHRARSSDSRDHLGDPGGGTVPLDKVIGRADWIGWPVGRWTSLERPRAFDGIPAPAGPHG</sequence>
<comment type="similarity">
    <text evidence="3 6">Belongs to the peptidase S26 family.</text>
</comment>
<organism evidence="9 10">
    <name type="scientific">Streptomyces ochraceiscleroticus</name>
    <dbReference type="NCBI Taxonomy" id="47761"/>
    <lineage>
        <taxon>Bacteria</taxon>
        <taxon>Bacillati</taxon>
        <taxon>Actinomycetota</taxon>
        <taxon>Actinomycetes</taxon>
        <taxon>Kitasatosporales</taxon>
        <taxon>Streptomycetaceae</taxon>
        <taxon>Streptomyces</taxon>
    </lineage>
</organism>
<name>A0ABW1MDG6_9ACTN</name>
<feature type="compositionally biased region" description="Low complexity" evidence="7">
    <location>
        <begin position="40"/>
        <end position="51"/>
    </location>
</feature>
<feature type="transmembrane region" description="Helical" evidence="6">
    <location>
        <begin position="73"/>
        <end position="95"/>
    </location>
</feature>
<keyword evidence="10" id="KW-1185">Reference proteome</keyword>
<feature type="region of interest" description="Disordered" evidence="7">
    <location>
        <begin position="1"/>
        <end position="58"/>
    </location>
</feature>
<evidence type="ECO:0000313" key="10">
    <source>
        <dbReference type="Proteomes" id="UP001596139"/>
    </source>
</evidence>
<feature type="domain" description="Peptidase S26" evidence="8">
    <location>
        <begin position="74"/>
        <end position="261"/>
    </location>
</feature>
<dbReference type="EMBL" id="JBHSPX010000001">
    <property type="protein sequence ID" value="MFC6061451.1"/>
    <property type="molecule type" value="Genomic_DNA"/>
</dbReference>
<evidence type="ECO:0000256" key="5">
    <source>
        <dbReference type="ARBA" id="ARBA00022801"/>
    </source>
</evidence>
<accession>A0ABW1MDG6</accession>
<comment type="catalytic activity">
    <reaction evidence="1 6">
        <text>Cleavage of hydrophobic, N-terminal signal or leader sequences from secreted and periplasmic proteins.</text>
        <dbReference type="EC" id="3.4.21.89"/>
    </reaction>
</comment>
<dbReference type="PANTHER" id="PTHR43390:SF1">
    <property type="entry name" value="CHLOROPLAST PROCESSING PEPTIDASE"/>
    <property type="match status" value="1"/>
</dbReference>
<dbReference type="PROSITE" id="PS00761">
    <property type="entry name" value="SPASE_I_3"/>
    <property type="match status" value="1"/>
</dbReference>
<dbReference type="Proteomes" id="UP001596139">
    <property type="component" value="Unassembled WGS sequence"/>
</dbReference>
<dbReference type="EC" id="3.4.21.89" evidence="4 6"/>
<keyword evidence="5 6" id="KW-0378">Hydrolase</keyword>
<dbReference type="Gene3D" id="2.10.109.10">
    <property type="entry name" value="Umud Fragment, subunit A"/>
    <property type="match status" value="1"/>
</dbReference>
<evidence type="ECO:0000259" key="8">
    <source>
        <dbReference type="Pfam" id="PF10502"/>
    </source>
</evidence>
<dbReference type="InterPro" id="IPR036286">
    <property type="entry name" value="LexA/Signal_pep-like_sf"/>
</dbReference>
<keyword evidence="6" id="KW-0812">Transmembrane</keyword>
<evidence type="ECO:0000256" key="2">
    <source>
        <dbReference type="ARBA" id="ARBA00004401"/>
    </source>
</evidence>
<evidence type="ECO:0000313" key="9">
    <source>
        <dbReference type="EMBL" id="MFC6061451.1"/>
    </source>
</evidence>
<gene>
    <name evidence="9" type="primary">lepB</name>
    <name evidence="9" type="ORF">ACFP4F_02665</name>
</gene>
<dbReference type="Pfam" id="PF10502">
    <property type="entry name" value="Peptidase_S26"/>
    <property type="match status" value="1"/>
</dbReference>
<dbReference type="InterPro" id="IPR000223">
    <property type="entry name" value="Pept_S26A_signal_pept_1"/>
</dbReference>
<evidence type="ECO:0000256" key="4">
    <source>
        <dbReference type="ARBA" id="ARBA00013208"/>
    </source>
</evidence>
<dbReference type="GO" id="GO:0009003">
    <property type="term" value="F:signal peptidase activity"/>
    <property type="evidence" value="ECO:0007669"/>
    <property type="project" value="UniProtKB-EC"/>
</dbReference>
<evidence type="ECO:0000256" key="1">
    <source>
        <dbReference type="ARBA" id="ARBA00000677"/>
    </source>
</evidence>
<evidence type="ECO:0000256" key="3">
    <source>
        <dbReference type="ARBA" id="ARBA00009370"/>
    </source>
</evidence>
<dbReference type="InterPro" id="IPR019533">
    <property type="entry name" value="Peptidase_S26"/>
</dbReference>
<reference evidence="10" key="1">
    <citation type="journal article" date="2019" name="Int. J. Syst. Evol. Microbiol.">
        <title>The Global Catalogue of Microorganisms (GCM) 10K type strain sequencing project: providing services to taxonomists for standard genome sequencing and annotation.</title>
        <authorList>
            <consortium name="The Broad Institute Genomics Platform"/>
            <consortium name="The Broad Institute Genome Sequencing Center for Infectious Disease"/>
            <person name="Wu L."/>
            <person name="Ma J."/>
        </authorList>
    </citation>
    <scope>NUCLEOTIDE SEQUENCE [LARGE SCALE GENOMIC DNA]</scope>
    <source>
        <strain evidence="10">CGMCC 1.15180</strain>
    </source>
</reference>
<proteinExistence type="inferred from homology"/>
<keyword evidence="6" id="KW-0472">Membrane</keyword>
<dbReference type="CDD" id="cd06530">
    <property type="entry name" value="S26_SPase_I"/>
    <property type="match status" value="1"/>
</dbReference>
<dbReference type="InterPro" id="IPR019758">
    <property type="entry name" value="Pept_S26A_signal_pept_1_CS"/>
</dbReference>